<evidence type="ECO:0000313" key="2">
    <source>
        <dbReference type="EMBL" id="SEI81159.1"/>
    </source>
</evidence>
<dbReference type="PROSITE" id="PS51352">
    <property type="entry name" value="THIOREDOXIN_2"/>
    <property type="match status" value="1"/>
</dbReference>
<feature type="domain" description="Thioredoxin" evidence="1">
    <location>
        <begin position="46"/>
        <end position="203"/>
    </location>
</feature>
<dbReference type="STRING" id="408657.SAMN04487995_2323"/>
<protein>
    <submittedName>
        <fullName evidence="2">AhpC/TSA family protein</fullName>
    </submittedName>
</protein>
<keyword evidence="3" id="KW-1185">Reference proteome</keyword>
<dbReference type="PANTHER" id="PTHR43640">
    <property type="entry name" value="OS07G0260300 PROTEIN"/>
    <property type="match status" value="1"/>
</dbReference>
<dbReference type="AlphaFoldDB" id="A0A1H6TM67"/>
<dbReference type="InterPro" id="IPR036249">
    <property type="entry name" value="Thioredoxin-like_sf"/>
</dbReference>
<dbReference type="InterPro" id="IPR047262">
    <property type="entry name" value="PRX-like1"/>
</dbReference>
<dbReference type="InterPro" id="IPR013766">
    <property type="entry name" value="Thioredoxin_domain"/>
</dbReference>
<dbReference type="PANTHER" id="PTHR43640:SF1">
    <property type="entry name" value="THIOREDOXIN-DEPENDENT PEROXIREDOXIN"/>
    <property type="match status" value="1"/>
</dbReference>
<dbReference type="EMBL" id="FNXY01000003">
    <property type="protein sequence ID" value="SEI81159.1"/>
    <property type="molecule type" value="Genomic_DNA"/>
</dbReference>
<dbReference type="CDD" id="cd02969">
    <property type="entry name" value="PRX_like1"/>
    <property type="match status" value="1"/>
</dbReference>
<dbReference type="Proteomes" id="UP000199532">
    <property type="component" value="Unassembled WGS sequence"/>
</dbReference>
<dbReference type="Pfam" id="PF00578">
    <property type="entry name" value="AhpC-TSA"/>
    <property type="match status" value="1"/>
</dbReference>
<accession>A0A1H6TM67</accession>
<gene>
    <name evidence="2" type="ORF">SAMN04487995_2323</name>
</gene>
<dbReference type="Gene3D" id="3.40.30.10">
    <property type="entry name" value="Glutaredoxin"/>
    <property type="match status" value="1"/>
</dbReference>
<dbReference type="GO" id="GO:0016491">
    <property type="term" value="F:oxidoreductase activity"/>
    <property type="evidence" value="ECO:0007669"/>
    <property type="project" value="InterPro"/>
</dbReference>
<proteinExistence type="predicted"/>
<evidence type="ECO:0000313" key="3">
    <source>
        <dbReference type="Proteomes" id="UP000199532"/>
    </source>
</evidence>
<evidence type="ECO:0000259" key="1">
    <source>
        <dbReference type="PROSITE" id="PS51352"/>
    </source>
</evidence>
<dbReference type="GO" id="GO:0016209">
    <property type="term" value="F:antioxidant activity"/>
    <property type="evidence" value="ECO:0007669"/>
    <property type="project" value="InterPro"/>
</dbReference>
<name>A0A1H6TM67_9BACT</name>
<dbReference type="InterPro" id="IPR000866">
    <property type="entry name" value="AhpC/TSA"/>
</dbReference>
<organism evidence="2 3">
    <name type="scientific">Dyadobacter koreensis</name>
    <dbReference type="NCBI Taxonomy" id="408657"/>
    <lineage>
        <taxon>Bacteria</taxon>
        <taxon>Pseudomonadati</taxon>
        <taxon>Bacteroidota</taxon>
        <taxon>Cytophagia</taxon>
        <taxon>Cytophagales</taxon>
        <taxon>Spirosomataceae</taxon>
        <taxon>Dyadobacter</taxon>
    </lineage>
</organism>
<reference evidence="2 3" key="1">
    <citation type="submission" date="2016-10" db="EMBL/GenBank/DDBJ databases">
        <authorList>
            <person name="de Groot N.N."/>
        </authorList>
    </citation>
    <scope>NUCLEOTIDE SEQUENCE [LARGE SCALE GENOMIC DNA]</scope>
    <source>
        <strain evidence="2 3">DSM 19938</strain>
    </source>
</reference>
<sequence>MNTKYIKMKLILWISLVAVTGVGSVASTYEHKLTENLIEIQQSGGYQIGDAVGNFSLKNVDGRMISLSDFNSSKGIIVVFTSNHCPFAKAYEDRIIALNNKYSSQGFPVIAINPSDPGTHVDDSFDKMKERASSKGYNYPYLADESQATAKAFGAARTPQVYVLSKSNGKFTVRYMGMLDDNPQDPAGASKFYVDEAVSNLISGKPVVTMSTKPIGCAIKWKN</sequence>
<dbReference type="SUPFAM" id="SSF52833">
    <property type="entry name" value="Thioredoxin-like"/>
    <property type="match status" value="1"/>
</dbReference>